<dbReference type="SUPFAM" id="SSF81799">
    <property type="entry name" value="Putative methyltransferase TM0872, insert domain"/>
    <property type="match status" value="1"/>
</dbReference>
<dbReference type="EMBL" id="JAODUO010000274">
    <property type="protein sequence ID" value="KAK2184252.1"/>
    <property type="molecule type" value="Genomic_DNA"/>
</dbReference>
<keyword evidence="6" id="KW-1185">Reference proteome</keyword>
<comment type="caution">
    <text evidence="5">The sequence shown here is derived from an EMBL/GenBank/DDBJ whole genome shotgun (WGS) entry which is preliminary data.</text>
</comment>
<sequence>MTFGAGGHTKALLKECPGIRVFGLDRDPLAHNLATQLASQHSQVTPLQGRFSEVHHLLTAHGITASSVDAVLFDLGASSMQFDTPARGFSISGDGPLDMRMDSDRVESQPSAADVVNHLDESGLYKIIKKYGEEKMARSIARAIVDSRYAFGRISTTGQLAKIVSSVFESAHRQDKLMRHSHVATKTFQALRIFVNNEMNELHNGLEIAHHLLRPDTGVCVAISFHSLEDRVVKRHFQGIDMDARCNMSIVDQNRSSAKFYGEDVIQRVMQRRWETVRRMVQPQPEDVEENPRARSAKLRAAVKLC</sequence>
<keyword evidence="4" id="KW-0949">S-adenosyl-L-methionine</keyword>
<dbReference type="GO" id="GO:0071424">
    <property type="term" value="F:rRNA (cytosine-N4-)-methyltransferase activity"/>
    <property type="evidence" value="ECO:0007669"/>
    <property type="project" value="TreeGrafter"/>
</dbReference>
<gene>
    <name evidence="5" type="ORF">NP493_273g00007</name>
</gene>
<dbReference type="HAMAP" id="MF_01007">
    <property type="entry name" value="16SrRNA_methyltr_H"/>
    <property type="match status" value="1"/>
</dbReference>
<evidence type="ECO:0000256" key="4">
    <source>
        <dbReference type="ARBA" id="ARBA00022691"/>
    </source>
</evidence>
<dbReference type="AlphaFoldDB" id="A0AAD9NXE4"/>
<comment type="similarity">
    <text evidence="1">Belongs to the methyltransferase superfamily. RsmH family.</text>
</comment>
<accession>A0AAD9NXE4</accession>
<dbReference type="Gene3D" id="3.40.50.150">
    <property type="entry name" value="Vaccinia Virus protein VP39"/>
    <property type="match status" value="1"/>
</dbReference>
<evidence type="ECO:0000313" key="5">
    <source>
        <dbReference type="EMBL" id="KAK2184252.1"/>
    </source>
</evidence>
<evidence type="ECO:0000256" key="2">
    <source>
        <dbReference type="ARBA" id="ARBA00022603"/>
    </source>
</evidence>
<name>A0AAD9NXE4_RIDPI</name>
<dbReference type="NCBIfam" id="TIGR00006">
    <property type="entry name" value="16S rRNA (cytosine(1402)-N(4))-methyltransferase RsmH"/>
    <property type="match status" value="1"/>
</dbReference>
<dbReference type="InterPro" id="IPR029063">
    <property type="entry name" value="SAM-dependent_MTases_sf"/>
</dbReference>
<dbReference type="InterPro" id="IPR002903">
    <property type="entry name" value="RsmH"/>
</dbReference>
<dbReference type="Pfam" id="PF01795">
    <property type="entry name" value="Methyltransf_5"/>
    <property type="match status" value="1"/>
</dbReference>
<keyword evidence="2" id="KW-0489">Methyltransferase</keyword>
<proteinExistence type="inferred from homology"/>
<evidence type="ECO:0000256" key="1">
    <source>
        <dbReference type="ARBA" id="ARBA00010396"/>
    </source>
</evidence>
<evidence type="ECO:0000256" key="3">
    <source>
        <dbReference type="ARBA" id="ARBA00022679"/>
    </source>
</evidence>
<evidence type="ECO:0008006" key="7">
    <source>
        <dbReference type="Google" id="ProtNLM"/>
    </source>
</evidence>
<protein>
    <recommendedName>
        <fullName evidence="7">Methyltransferase-like protein 15</fullName>
    </recommendedName>
</protein>
<dbReference type="PANTHER" id="PTHR11265">
    <property type="entry name" value="S-ADENOSYL-METHYLTRANSFERASE MRAW"/>
    <property type="match status" value="1"/>
</dbReference>
<reference evidence="5" key="1">
    <citation type="journal article" date="2023" name="Mol. Biol. Evol.">
        <title>Third-Generation Sequencing Reveals the Adaptive Role of the Epigenome in Three Deep-Sea Polychaetes.</title>
        <authorList>
            <person name="Perez M."/>
            <person name="Aroh O."/>
            <person name="Sun Y."/>
            <person name="Lan Y."/>
            <person name="Juniper S.K."/>
            <person name="Young C.R."/>
            <person name="Angers B."/>
            <person name="Qian P.Y."/>
        </authorList>
    </citation>
    <scope>NUCLEOTIDE SEQUENCE</scope>
    <source>
        <strain evidence="5">R07B-5</strain>
    </source>
</reference>
<dbReference type="InterPro" id="IPR023397">
    <property type="entry name" value="SAM-dep_MeTrfase_MraW_recog"/>
</dbReference>
<dbReference type="Gene3D" id="1.10.150.170">
    <property type="entry name" value="Putative methyltransferase TM0872, insert domain"/>
    <property type="match status" value="1"/>
</dbReference>
<evidence type="ECO:0000313" key="6">
    <source>
        <dbReference type="Proteomes" id="UP001209878"/>
    </source>
</evidence>
<dbReference type="SUPFAM" id="SSF53335">
    <property type="entry name" value="S-adenosyl-L-methionine-dependent methyltransferases"/>
    <property type="match status" value="1"/>
</dbReference>
<dbReference type="Proteomes" id="UP001209878">
    <property type="component" value="Unassembled WGS sequence"/>
</dbReference>
<dbReference type="GO" id="GO:0070475">
    <property type="term" value="P:rRNA base methylation"/>
    <property type="evidence" value="ECO:0007669"/>
    <property type="project" value="TreeGrafter"/>
</dbReference>
<dbReference type="PIRSF" id="PIRSF004486">
    <property type="entry name" value="MraW"/>
    <property type="match status" value="1"/>
</dbReference>
<dbReference type="PANTHER" id="PTHR11265:SF0">
    <property type="entry name" value="12S RRNA N4-METHYLCYTIDINE METHYLTRANSFERASE"/>
    <property type="match status" value="1"/>
</dbReference>
<organism evidence="5 6">
    <name type="scientific">Ridgeia piscesae</name>
    <name type="common">Tubeworm</name>
    <dbReference type="NCBI Taxonomy" id="27915"/>
    <lineage>
        <taxon>Eukaryota</taxon>
        <taxon>Metazoa</taxon>
        <taxon>Spiralia</taxon>
        <taxon>Lophotrochozoa</taxon>
        <taxon>Annelida</taxon>
        <taxon>Polychaeta</taxon>
        <taxon>Sedentaria</taxon>
        <taxon>Canalipalpata</taxon>
        <taxon>Sabellida</taxon>
        <taxon>Siboglinidae</taxon>
        <taxon>Ridgeia</taxon>
    </lineage>
</organism>
<keyword evidence="3" id="KW-0808">Transferase</keyword>